<sequence length="301" mass="33818">MTMFQIALPHGFQTELFTMSDEYYPRQQAQDEDPNAWQESYMSPGPFATGEDPNSILYPPNSASHFDPLMHNVTNTQTWSDGTEVFGSQDMNATNNSWGSGDQDYNTYHLQSGNVVYYQQQLPYGNMTSDLYPASSTGVETQMAVLALQEPVADETYAAFPGTTQATLPEGAHQGYQEEGPDPDSFPVATYSQSDTSDQEAGPSTAPGKPYRCEPCDENFANQKNLERHFLSGKHNSDVAKFKCACGFMQARKDNYRRHLLTCAFEVNFVYRCSCGETTQEKGKHEKHIDECGRKRRNKHK</sequence>
<dbReference type="InterPro" id="IPR022755">
    <property type="entry name" value="Znf_C2H2_jaz"/>
</dbReference>
<dbReference type="GO" id="GO:0008270">
    <property type="term" value="F:zinc ion binding"/>
    <property type="evidence" value="ECO:0007669"/>
    <property type="project" value="UniProtKB-KW"/>
</dbReference>
<protein>
    <recommendedName>
        <fullName evidence="6">C2H2-type domain-containing protein</fullName>
    </recommendedName>
</protein>
<dbReference type="Gene3D" id="3.30.160.60">
    <property type="entry name" value="Classic Zinc Finger"/>
    <property type="match status" value="1"/>
</dbReference>
<evidence type="ECO:0000256" key="2">
    <source>
        <dbReference type="ARBA" id="ARBA00022771"/>
    </source>
</evidence>
<dbReference type="InterPro" id="IPR036236">
    <property type="entry name" value="Znf_C2H2_sf"/>
</dbReference>
<dbReference type="Pfam" id="PF12171">
    <property type="entry name" value="zf-C2H2_jaz"/>
    <property type="match status" value="1"/>
</dbReference>
<dbReference type="AlphaFoldDB" id="A0AAN6WUQ3"/>
<keyword evidence="8" id="KW-1185">Reference proteome</keyword>
<evidence type="ECO:0000256" key="1">
    <source>
        <dbReference type="ARBA" id="ARBA00022723"/>
    </source>
</evidence>
<dbReference type="EMBL" id="MU864386">
    <property type="protein sequence ID" value="KAK4188565.1"/>
    <property type="molecule type" value="Genomic_DNA"/>
</dbReference>
<evidence type="ECO:0000313" key="8">
    <source>
        <dbReference type="Proteomes" id="UP001302126"/>
    </source>
</evidence>
<keyword evidence="2 4" id="KW-0863">Zinc-finger</keyword>
<dbReference type="PROSITE" id="PS50157">
    <property type="entry name" value="ZINC_FINGER_C2H2_2"/>
    <property type="match status" value="1"/>
</dbReference>
<name>A0AAN6WUQ3_9PEZI</name>
<organism evidence="7 8">
    <name type="scientific">Podospora australis</name>
    <dbReference type="NCBI Taxonomy" id="1536484"/>
    <lineage>
        <taxon>Eukaryota</taxon>
        <taxon>Fungi</taxon>
        <taxon>Dikarya</taxon>
        <taxon>Ascomycota</taxon>
        <taxon>Pezizomycotina</taxon>
        <taxon>Sordariomycetes</taxon>
        <taxon>Sordariomycetidae</taxon>
        <taxon>Sordariales</taxon>
        <taxon>Podosporaceae</taxon>
        <taxon>Podospora</taxon>
    </lineage>
</organism>
<keyword evidence="1" id="KW-0479">Metal-binding</keyword>
<dbReference type="SUPFAM" id="SSF57667">
    <property type="entry name" value="beta-beta-alpha zinc fingers"/>
    <property type="match status" value="1"/>
</dbReference>
<dbReference type="InterPro" id="IPR013087">
    <property type="entry name" value="Znf_C2H2_type"/>
</dbReference>
<evidence type="ECO:0000256" key="4">
    <source>
        <dbReference type="PROSITE-ProRule" id="PRU00042"/>
    </source>
</evidence>
<accession>A0AAN6WUQ3</accession>
<evidence type="ECO:0000313" key="7">
    <source>
        <dbReference type="EMBL" id="KAK4188565.1"/>
    </source>
</evidence>
<reference evidence="7" key="1">
    <citation type="journal article" date="2023" name="Mol. Phylogenet. Evol.">
        <title>Genome-scale phylogeny and comparative genomics of the fungal order Sordariales.</title>
        <authorList>
            <person name="Hensen N."/>
            <person name="Bonometti L."/>
            <person name="Westerberg I."/>
            <person name="Brannstrom I.O."/>
            <person name="Guillou S."/>
            <person name="Cros-Aarteil S."/>
            <person name="Calhoun S."/>
            <person name="Haridas S."/>
            <person name="Kuo A."/>
            <person name="Mondo S."/>
            <person name="Pangilinan J."/>
            <person name="Riley R."/>
            <person name="LaButti K."/>
            <person name="Andreopoulos B."/>
            <person name="Lipzen A."/>
            <person name="Chen C."/>
            <person name="Yan M."/>
            <person name="Daum C."/>
            <person name="Ng V."/>
            <person name="Clum A."/>
            <person name="Steindorff A."/>
            <person name="Ohm R.A."/>
            <person name="Martin F."/>
            <person name="Silar P."/>
            <person name="Natvig D.O."/>
            <person name="Lalanne C."/>
            <person name="Gautier V."/>
            <person name="Ament-Velasquez S.L."/>
            <person name="Kruys A."/>
            <person name="Hutchinson M.I."/>
            <person name="Powell A.J."/>
            <person name="Barry K."/>
            <person name="Miller A.N."/>
            <person name="Grigoriev I.V."/>
            <person name="Debuchy R."/>
            <person name="Gladieux P."/>
            <person name="Hiltunen Thoren M."/>
            <person name="Johannesson H."/>
        </authorList>
    </citation>
    <scope>NUCLEOTIDE SEQUENCE</scope>
    <source>
        <strain evidence="7">PSN309</strain>
    </source>
</reference>
<keyword evidence="3" id="KW-0862">Zinc</keyword>
<evidence type="ECO:0000256" key="5">
    <source>
        <dbReference type="SAM" id="MobiDB-lite"/>
    </source>
</evidence>
<proteinExistence type="predicted"/>
<reference evidence="7" key="2">
    <citation type="submission" date="2023-05" db="EMBL/GenBank/DDBJ databases">
        <authorList>
            <consortium name="Lawrence Berkeley National Laboratory"/>
            <person name="Steindorff A."/>
            <person name="Hensen N."/>
            <person name="Bonometti L."/>
            <person name="Westerberg I."/>
            <person name="Brannstrom I.O."/>
            <person name="Guillou S."/>
            <person name="Cros-Aarteil S."/>
            <person name="Calhoun S."/>
            <person name="Haridas S."/>
            <person name="Kuo A."/>
            <person name="Mondo S."/>
            <person name="Pangilinan J."/>
            <person name="Riley R."/>
            <person name="Labutti K."/>
            <person name="Andreopoulos B."/>
            <person name="Lipzen A."/>
            <person name="Chen C."/>
            <person name="Yanf M."/>
            <person name="Daum C."/>
            <person name="Ng V."/>
            <person name="Clum A."/>
            <person name="Ohm R."/>
            <person name="Martin F."/>
            <person name="Silar P."/>
            <person name="Natvig D."/>
            <person name="Lalanne C."/>
            <person name="Gautier V."/>
            <person name="Ament-Velasquez S.L."/>
            <person name="Kruys A."/>
            <person name="Hutchinson M.I."/>
            <person name="Powell A.J."/>
            <person name="Barry K."/>
            <person name="Miller A.N."/>
            <person name="Grigoriev I.V."/>
            <person name="Debuchy R."/>
            <person name="Gladieux P."/>
            <person name="Thoren M.H."/>
            <person name="Johannesson H."/>
        </authorList>
    </citation>
    <scope>NUCLEOTIDE SEQUENCE</scope>
    <source>
        <strain evidence="7">PSN309</strain>
    </source>
</reference>
<feature type="domain" description="C2H2-type" evidence="6">
    <location>
        <begin position="211"/>
        <end position="240"/>
    </location>
</feature>
<comment type="caution">
    <text evidence="7">The sequence shown here is derived from an EMBL/GenBank/DDBJ whole genome shotgun (WGS) entry which is preliminary data.</text>
</comment>
<evidence type="ECO:0000259" key="6">
    <source>
        <dbReference type="PROSITE" id="PS50157"/>
    </source>
</evidence>
<dbReference type="Proteomes" id="UP001302126">
    <property type="component" value="Unassembled WGS sequence"/>
</dbReference>
<gene>
    <name evidence="7" type="ORF">QBC35DRAFT_473408</name>
</gene>
<dbReference type="PROSITE" id="PS00028">
    <property type="entry name" value="ZINC_FINGER_C2H2_1"/>
    <property type="match status" value="1"/>
</dbReference>
<evidence type="ECO:0000256" key="3">
    <source>
        <dbReference type="ARBA" id="ARBA00022833"/>
    </source>
</evidence>
<feature type="region of interest" description="Disordered" evidence="5">
    <location>
        <begin position="165"/>
        <end position="209"/>
    </location>
</feature>